<dbReference type="Pfam" id="PF02465">
    <property type="entry name" value="FliD_N"/>
    <property type="match status" value="1"/>
</dbReference>
<dbReference type="Proteomes" id="UP000662770">
    <property type="component" value="Chromosome"/>
</dbReference>
<dbReference type="RefSeq" id="WP_207353970.1">
    <property type="nucleotide sequence ID" value="NZ_CP071503.1"/>
</dbReference>
<dbReference type="Pfam" id="PF07195">
    <property type="entry name" value="FliD_C"/>
    <property type="match status" value="1"/>
</dbReference>
<evidence type="ECO:0000256" key="5">
    <source>
        <dbReference type="RuleBase" id="RU362066"/>
    </source>
</evidence>
<comment type="subunit">
    <text evidence="2 5">Homopentamer.</text>
</comment>
<evidence type="ECO:0000256" key="1">
    <source>
        <dbReference type="ARBA" id="ARBA00009764"/>
    </source>
</evidence>
<name>A0ABX7QPD9_9GAMM</name>
<reference evidence="8 9" key="1">
    <citation type="submission" date="2021-03" db="EMBL/GenBank/DDBJ databases">
        <title>Novel species identification of genus Shewanella.</title>
        <authorList>
            <person name="Liu G."/>
            <person name="Zhang Q."/>
        </authorList>
    </citation>
    <scope>NUCLEOTIDE SEQUENCE [LARGE SCALE GENOMIC DNA]</scope>
    <source>
        <strain evidence="8 9">FJAT-51800</strain>
    </source>
</reference>
<keyword evidence="8" id="KW-0969">Cilium</keyword>
<dbReference type="InterPro" id="IPR010810">
    <property type="entry name" value="Flagellin_hook_IN_motif"/>
</dbReference>
<evidence type="ECO:0000313" key="9">
    <source>
        <dbReference type="Proteomes" id="UP000662770"/>
    </source>
</evidence>
<keyword evidence="9" id="KW-1185">Reference proteome</keyword>
<sequence>MAGVSATGLGSGLDIGSIVSALVNAEKSPKTAALNADQAEATSKISAIGSLKSAISSFVDSLTNLGKAETFGGYSTKRSNFDYFTATASEAAAAGSYKIQVDQLAESQKLATGIVTDVTEALGSGSLGFTVDGDSFSVDIDGDDSLQDIVSKINEAEDNVGVTATIINGDAGAQLVLTSNETGTANNITVAATADLVGSKLDTLFNNMTEIQPAKQATVYIDGLLVTSNSNTLDNAITGVTLDLTDADPNETTTLTVSANTSKPKEAIDAFVEAYNEMMTTVKNLSSFNADTETGSVLQGDSTIRSIQSQFRTAISSMFDTGDGTMALTNFGISTTREGTLEVDSDKLDDALKNNAVGLTQFFTAEDTGFAARLSAIGESYTQTGGILDSRNESYERKLDRIADERERLDRKMAAYESRLTAQYNAMDLLVGQLNTQSSTIQARIDSLPGLVRNND</sequence>
<feature type="domain" description="Flagellar hook-associated protein 2 C-terminal" evidence="7">
    <location>
        <begin position="214"/>
        <end position="435"/>
    </location>
</feature>
<feature type="coiled-coil region" evidence="5">
    <location>
        <begin position="392"/>
        <end position="419"/>
    </location>
</feature>
<keyword evidence="8" id="KW-0282">Flagellum</keyword>
<evidence type="ECO:0000256" key="4">
    <source>
        <dbReference type="ARBA" id="ARBA00023143"/>
    </source>
</evidence>
<keyword evidence="8" id="KW-0966">Cell projection</keyword>
<keyword evidence="5" id="KW-0964">Secreted</keyword>
<keyword evidence="3 5" id="KW-0175">Coiled coil</keyword>
<organism evidence="8 9">
    <name type="scientific">Shewanella avicenniae</name>
    <dbReference type="NCBI Taxonomy" id="2814294"/>
    <lineage>
        <taxon>Bacteria</taxon>
        <taxon>Pseudomonadati</taxon>
        <taxon>Pseudomonadota</taxon>
        <taxon>Gammaproteobacteria</taxon>
        <taxon>Alteromonadales</taxon>
        <taxon>Shewanellaceae</taxon>
        <taxon>Shewanella</taxon>
    </lineage>
</organism>
<dbReference type="InterPro" id="IPR040026">
    <property type="entry name" value="FliD"/>
</dbReference>
<evidence type="ECO:0000259" key="6">
    <source>
        <dbReference type="Pfam" id="PF02465"/>
    </source>
</evidence>
<protein>
    <recommendedName>
        <fullName evidence="5">Flagellar hook-associated protein 2</fullName>
        <shortName evidence="5">HAP2</shortName>
    </recommendedName>
    <alternativeName>
        <fullName evidence="5">Flagellar cap protein</fullName>
    </alternativeName>
</protein>
<dbReference type="InterPro" id="IPR003481">
    <property type="entry name" value="FliD_N"/>
</dbReference>
<accession>A0ABX7QPD9</accession>
<dbReference type="InterPro" id="IPR010809">
    <property type="entry name" value="FliD_C"/>
</dbReference>
<comment type="function">
    <text evidence="5">Required for morphogenesis and for the elongation of the flagellar filament by facilitating polymerization of the flagellin monomers at the tip of growing filament. Forms a capping structure, which prevents flagellin subunits (transported through the central channel of the flagellum) from leaking out without polymerization at the distal end.</text>
</comment>
<gene>
    <name evidence="8" type="primary">fliD</name>
    <name evidence="8" type="ORF">JYB87_13365</name>
</gene>
<keyword evidence="4 5" id="KW-0975">Bacterial flagellum</keyword>
<dbReference type="PANTHER" id="PTHR30288:SF0">
    <property type="entry name" value="FLAGELLAR HOOK-ASSOCIATED PROTEIN 2"/>
    <property type="match status" value="1"/>
</dbReference>
<comment type="similarity">
    <text evidence="1 5">Belongs to the FliD family.</text>
</comment>
<feature type="domain" description="Flagellar hook-associated protein 2 N-terminal" evidence="6">
    <location>
        <begin position="11"/>
        <end position="108"/>
    </location>
</feature>
<proteinExistence type="inferred from homology"/>
<dbReference type="EMBL" id="CP071503">
    <property type="protein sequence ID" value="QSX32730.1"/>
    <property type="molecule type" value="Genomic_DNA"/>
</dbReference>
<evidence type="ECO:0000313" key="8">
    <source>
        <dbReference type="EMBL" id="QSX32730.1"/>
    </source>
</evidence>
<evidence type="ECO:0000256" key="2">
    <source>
        <dbReference type="ARBA" id="ARBA00011255"/>
    </source>
</evidence>
<evidence type="ECO:0000256" key="3">
    <source>
        <dbReference type="ARBA" id="ARBA00023054"/>
    </source>
</evidence>
<dbReference type="PANTHER" id="PTHR30288">
    <property type="entry name" value="FLAGELLAR CAP/ASSEMBLY PROTEIN FLID"/>
    <property type="match status" value="1"/>
</dbReference>
<dbReference type="Pfam" id="PF07196">
    <property type="entry name" value="Flagellin_IN"/>
    <property type="match status" value="1"/>
</dbReference>
<comment type="subcellular location">
    <subcellularLocation>
        <location evidence="5">Secreted</location>
    </subcellularLocation>
    <subcellularLocation>
        <location evidence="5">Bacterial flagellum</location>
    </subcellularLocation>
</comment>
<evidence type="ECO:0000259" key="7">
    <source>
        <dbReference type="Pfam" id="PF07195"/>
    </source>
</evidence>